<dbReference type="InterPro" id="IPR002048">
    <property type="entry name" value="EF_hand_dom"/>
</dbReference>
<gene>
    <name evidence="9" type="ORF">HAND00432_LOCUS8480</name>
</gene>
<accession>A0A6U2FF62</accession>
<feature type="transmembrane region" description="Helical" evidence="7">
    <location>
        <begin position="195"/>
        <end position="213"/>
    </location>
</feature>
<dbReference type="PROSITE" id="PS50222">
    <property type="entry name" value="EF_HAND_2"/>
    <property type="match status" value="1"/>
</dbReference>
<feature type="compositionally biased region" description="Low complexity" evidence="6">
    <location>
        <begin position="684"/>
        <end position="693"/>
    </location>
</feature>
<feature type="domain" description="EF-hand" evidence="8">
    <location>
        <begin position="456"/>
        <end position="491"/>
    </location>
</feature>
<feature type="transmembrane region" description="Helical" evidence="7">
    <location>
        <begin position="234"/>
        <end position="254"/>
    </location>
</feature>
<dbReference type="SUPFAM" id="SSF47473">
    <property type="entry name" value="EF-hand"/>
    <property type="match status" value="1"/>
</dbReference>
<keyword evidence="4 7" id="KW-0472">Membrane</keyword>
<dbReference type="EMBL" id="HBFX01014098">
    <property type="protein sequence ID" value="CAD8953943.1"/>
    <property type="molecule type" value="Transcribed_RNA"/>
</dbReference>
<dbReference type="AlphaFoldDB" id="A0A6U2FF62"/>
<keyword evidence="3 7" id="KW-1133">Transmembrane helix</keyword>
<dbReference type="PANTHER" id="PTHR10037:SF62">
    <property type="entry name" value="SODIUM CHANNEL PROTEIN 60E"/>
    <property type="match status" value="1"/>
</dbReference>
<feature type="transmembrane region" description="Helical" evidence="7">
    <location>
        <begin position="386"/>
        <end position="408"/>
    </location>
</feature>
<evidence type="ECO:0000256" key="2">
    <source>
        <dbReference type="ARBA" id="ARBA00022692"/>
    </source>
</evidence>
<feature type="transmembrane region" description="Helical" evidence="7">
    <location>
        <begin position="306"/>
        <end position="334"/>
    </location>
</feature>
<evidence type="ECO:0000259" key="8">
    <source>
        <dbReference type="PROSITE" id="PS50222"/>
    </source>
</evidence>
<organism evidence="9">
    <name type="scientific">Hemiselmis andersenii</name>
    <name type="common">Cryptophyte alga</name>
    <dbReference type="NCBI Taxonomy" id="464988"/>
    <lineage>
        <taxon>Eukaryota</taxon>
        <taxon>Cryptophyceae</taxon>
        <taxon>Cryptomonadales</taxon>
        <taxon>Hemiselmidaceae</taxon>
        <taxon>Hemiselmis</taxon>
    </lineage>
</organism>
<dbReference type="SUPFAM" id="SSF81324">
    <property type="entry name" value="Voltage-gated potassium channels"/>
    <property type="match status" value="1"/>
</dbReference>
<feature type="region of interest" description="Disordered" evidence="6">
    <location>
        <begin position="676"/>
        <end position="698"/>
    </location>
</feature>
<evidence type="ECO:0000256" key="1">
    <source>
        <dbReference type="ARBA" id="ARBA00004141"/>
    </source>
</evidence>
<evidence type="ECO:0000256" key="3">
    <source>
        <dbReference type="ARBA" id="ARBA00022989"/>
    </source>
</evidence>
<feature type="region of interest" description="Disordered" evidence="6">
    <location>
        <begin position="746"/>
        <end position="766"/>
    </location>
</feature>
<evidence type="ECO:0000313" key="9">
    <source>
        <dbReference type="EMBL" id="CAD8953943.1"/>
    </source>
</evidence>
<dbReference type="InterPro" id="IPR005821">
    <property type="entry name" value="Ion_trans_dom"/>
</dbReference>
<dbReference type="Gene3D" id="1.10.238.10">
    <property type="entry name" value="EF-hand"/>
    <property type="match status" value="1"/>
</dbReference>
<keyword evidence="5" id="KW-0175">Coiled coil</keyword>
<evidence type="ECO:0000256" key="5">
    <source>
        <dbReference type="SAM" id="Coils"/>
    </source>
</evidence>
<protein>
    <recommendedName>
        <fullName evidence="8">EF-hand domain-containing protein</fullName>
    </recommendedName>
</protein>
<dbReference type="Gene3D" id="1.10.287.70">
    <property type="match status" value="1"/>
</dbReference>
<name>A0A6U2FF62_HEMAN</name>
<sequence length="873" mass="98365">MSDFDAAAGGMMEDAMKQLKENQSLYSKHSQYTLRGRNEALGEDKDLAHEGFGTYEDKFAEKPLIGELPTRNIIKEEVMQWILPNRTTTRRVVLDKKFLCIGAEFDLTDSVLNDKIPLMEIESIHFMPSDGTVLVIETSFNGFNSGRTYNFRPPSTSLHSWLEEVRDASDRARHHKMSRIRRFRKWTMRAYGAKYIQSIVSVLIICNFVTIASEAQMQPAPEDDLYKLMRNLDVIFTVLFTAEILLNGFAHWFWPFVKNYWNLLDIVVVFFSLLTLLDIPSLAILEPTRAFRIFRLAGKVEQLRRIVNAVTSAIGPMANALLIGLIMTSIFSILGTEFYKERDPKNFGTFSRTFYSLWLAIAFQVWQTESLPIFREDKSIDFGVLGYLIALVFVLVWIMLQVVVATLLDNFVAATTRAFQTESIERLDAAESMNIDTGGLEPLFGEIIKLFDTSDQLSRGFKKIFHKLDFDRTGRIDYNKMREGMKKIHTKRQINLSEEDYNILVENGKMCFDDATINVSQFDRILRKQLKMHVQRDLTDVMAMYDDMIEMRTLLASHRILHLNDPTEYVKKIREEKNVFTRDMQLFRRKLQADIDTLIGLQGTLIKKTAASLSRSVDGGGQQPLVAELNVWESDELMERADHAEQELRDLRRIVLDLSATVDANAQAVTAASTARNTPYTAKSSAAHSPAPHLGEDFEEPSEVFRPAPVRGHFAPANHIDALQPSPTKTLDAMGRVASGNAYKPMIPENGYGSGPEPLSPPRDLSRLQSTTKLDDANGPPTTAPRRNVLAIPSMPSLGRNGAVPDEASANSRFLVPKTLTSRTTRSETRVMTARGVVQNVGSAVADGSLGFPGENNVDRTVTHGAFVPIDRQ</sequence>
<dbReference type="Gene3D" id="1.20.120.350">
    <property type="entry name" value="Voltage-gated potassium channels. Chain C"/>
    <property type="match status" value="1"/>
</dbReference>
<reference evidence="9" key="1">
    <citation type="submission" date="2021-01" db="EMBL/GenBank/DDBJ databases">
        <authorList>
            <person name="Corre E."/>
            <person name="Pelletier E."/>
            <person name="Niang G."/>
            <person name="Scheremetjew M."/>
            <person name="Finn R."/>
            <person name="Kale V."/>
            <person name="Holt S."/>
            <person name="Cochrane G."/>
            <person name="Meng A."/>
            <person name="Brown T."/>
            <person name="Cohen L."/>
        </authorList>
    </citation>
    <scope>NUCLEOTIDE SEQUENCE</scope>
    <source>
        <strain evidence="9">CCMP644</strain>
    </source>
</reference>
<dbReference type="InterPro" id="IPR027359">
    <property type="entry name" value="Volt_channel_dom_sf"/>
</dbReference>
<keyword evidence="2 7" id="KW-0812">Transmembrane</keyword>
<dbReference type="GO" id="GO:0005509">
    <property type="term" value="F:calcium ion binding"/>
    <property type="evidence" value="ECO:0007669"/>
    <property type="project" value="InterPro"/>
</dbReference>
<feature type="transmembrane region" description="Helical" evidence="7">
    <location>
        <begin position="260"/>
        <end position="285"/>
    </location>
</feature>
<dbReference type="PANTHER" id="PTHR10037">
    <property type="entry name" value="VOLTAGE-GATED CATION CHANNEL CALCIUM AND SODIUM"/>
    <property type="match status" value="1"/>
</dbReference>
<dbReference type="InterPro" id="IPR011992">
    <property type="entry name" value="EF-hand-dom_pair"/>
</dbReference>
<dbReference type="GO" id="GO:0001518">
    <property type="term" value="C:voltage-gated sodium channel complex"/>
    <property type="evidence" value="ECO:0007669"/>
    <property type="project" value="TreeGrafter"/>
</dbReference>
<evidence type="ECO:0000256" key="4">
    <source>
        <dbReference type="ARBA" id="ARBA00023136"/>
    </source>
</evidence>
<dbReference type="GO" id="GO:0005248">
    <property type="term" value="F:voltage-gated sodium channel activity"/>
    <property type="evidence" value="ECO:0007669"/>
    <property type="project" value="TreeGrafter"/>
</dbReference>
<feature type="coiled-coil region" evidence="5">
    <location>
        <begin position="634"/>
        <end position="661"/>
    </location>
</feature>
<proteinExistence type="predicted"/>
<dbReference type="InterPro" id="IPR043203">
    <property type="entry name" value="VGCC_Ca_Na"/>
</dbReference>
<dbReference type="Pfam" id="PF00520">
    <property type="entry name" value="Ion_trans"/>
    <property type="match status" value="1"/>
</dbReference>
<evidence type="ECO:0000256" key="6">
    <source>
        <dbReference type="SAM" id="MobiDB-lite"/>
    </source>
</evidence>
<comment type="subcellular location">
    <subcellularLocation>
        <location evidence="1">Membrane</location>
        <topology evidence="1">Multi-pass membrane protein</topology>
    </subcellularLocation>
</comment>
<evidence type="ECO:0000256" key="7">
    <source>
        <dbReference type="SAM" id="Phobius"/>
    </source>
</evidence>